<evidence type="ECO:0000259" key="2">
    <source>
        <dbReference type="PROSITE" id="PS51737"/>
    </source>
</evidence>
<dbReference type="CDD" id="cd00338">
    <property type="entry name" value="Ser_Recombinase"/>
    <property type="match status" value="1"/>
</dbReference>
<organism evidence="3 4">
    <name type="scientific">Gordonia terrae C-6</name>
    <dbReference type="NCBI Taxonomy" id="1316928"/>
    <lineage>
        <taxon>Bacteria</taxon>
        <taxon>Bacillati</taxon>
        <taxon>Actinomycetota</taxon>
        <taxon>Actinomycetes</taxon>
        <taxon>Mycobacteriales</taxon>
        <taxon>Gordoniaceae</taxon>
        <taxon>Gordonia</taxon>
    </lineage>
</organism>
<dbReference type="PROSITE" id="PS51736">
    <property type="entry name" value="RECOMBINASES_3"/>
    <property type="match status" value="1"/>
</dbReference>
<dbReference type="Gene3D" id="3.90.1750.20">
    <property type="entry name" value="Putative Large Serine Recombinase, Chain B, Domain 2"/>
    <property type="match status" value="1"/>
</dbReference>
<evidence type="ECO:0000259" key="1">
    <source>
        <dbReference type="PROSITE" id="PS51736"/>
    </source>
</evidence>
<dbReference type="SUPFAM" id="SSF53041">
    <property type="entry name" value="Resolvase-like"/>
    <property type="match status" value="1"/>
</dbReference>
<proteinExistence type="predicted"/>
<dbReference type="AlphaFoldDB" id="R7YCK7"/>
<protein>
    <submittedName>
        <fullName evidence="3">Integrase</fullName>
    </submittedName>
</protein>
<dbReference type="InterPro" id="IPR006119">
    <property type="entry name" value="Resolv_N"/>
</dbReference>
<dbReference type="InterPro" id="IPR050639">
    <property type="entry name" value="SSR_resolvase"/>
</dbReference>
<dbReference type="GO" id="GO:0000150">
    <property type="term" value="F:DNA strand exchange activity"/>
    <property type="evidence" value="ECO:0007669"/>
    <property type="project" value="InterPro"/>
</dbReference>
<dbReference type="PANTHER" id="PTHR30461">
    <property type="entry name" value="DNA-INVERTASE FROM LAMBDOID PROPHAGE"/>
    <property type="match status" value="1"/>
</dbReference>
<dbReference type="PATRIC" id="fig|1316928.3.peg.1049"/>
<dbReference type="PROSITE" id="PS51737">
    <property type="entry name" value="RECOMBINASE_DNA_BIND"/>
    <property type="match status" value="1"/>
</dbReference>
<dbReference type="InterPro" id="IPR038109">
    <property type="entry name" value="DNA_bind_recomb_sf"/>
</dbReference>
<dbReference type="Pfam" id="PF00239">
    <property type="entry name" value="Resolvase"/>
    <property type="match status" value="1"/>
</dbReference>
<dbReference type="InterPro" id="IPR011109">
    <property type="entry name" value="DNA_bind_recombinase_dom"/>
</dbReference>
<evidence type="ECO:0000313" key="3">
    <source>
        <dbReference type="EMBL" id="EON33731.1"/>
    </source>
</evidence>
<dbReference type="InterPro" id="IPR025827">
    <property type="entry name" value="Zn_ribbon_recom_dom"/>
</dbReference>
<name>R7YCK7_9ACTN</name>
<feature type="domain" description="Recombinase" evidence="2">
    <location>
        <begin position="139"/>
        <end position="242"/>
    </location>
</feature>
<feature type="domain" description="Resolvase/invertase-type recombinase catalytic" evidence="1">
    <location>
        <begin position="1"/>
        <end position="131"/>
    </location>
</feature>
<sequence>MERQEADCRELAARLGLEVKHVLVDNDVSAYSGKKRPGYEKLLRLIETREIGYVVAWHTDRLHRRLRDLLDYCDAVEQAGTRTVTVKAGDIDLSTAMGIAHAQMGAVFAENYVRSAREKLVRKKLELAQDGRYMGGQRPFGFEPQRVALRNDEAEILRGMARRVIDGYSFRTVAVELNRRGITTQHGKEWNALKVRNVLTRPINAGIISHHGVEYDAQTPAILTGDEWMQLNVAIRDNRQRSNHPGTFRKHLLSGFVYCGRCGARMYNKSKQQRDGGMKPQVWCPGNNVNTGMPSGCGKVSRMMDPIVDLVTEAVMRRLDSPQLAEALERQKTTNNPTRELAKHLSVLEARMSELTNDYYVTKLLSRDEFETLRESTKSEITDTEKQIQEFTSTALLGGIDIGSDVRSKWDSESIEWRRDVLGHLIERIYVHPRGASTGYKVPTYKQWKFDISLIEVKWKV</sequence>
<gene>
    <name evidence="3" type="ORF">GTC6_05172</name>
</gene>
<dbReference type="Pfam" id="PF13408">
    <property type="entry name" value="Zn_ribbon_recom"/>
    <property type="match status" value="1"/>
</dbReference>
<accession>R7YCK7</accession>
<dbReference type="Gene3D" id="3.40.50.1390">
    <property type="entry name" value="Resolvase, N-terminal catalytic domain"/>
    <property type="match status" value="1"/>
</dbReference>
<dbReference type="InterPro" id="IPR036162">
    <property type="entry name" value="Resolvase-like_N_sf"/>
</dbReference>
<dbReference type="Pfam" id="PF07508">
    <property type="entry name" value="Recombinase"/>
    <property type="match status" value="1"/>
</dbReference>
<dbReference type="Proteomes" id="UP000013569">
    <property type="component" value="Unassembled WGS sequence"/>
</dbReference>
<dbReference type="PANTHER" id="PTHR30461:SF23">
    <property type="entry name" value="DNA RECOMBINASE-RELATED"/>
    <property type="match status" value="1"/>
</dbReference>
<reference evidence="3 4" key="1">
    <citation type="journal article" date="2013" name="Genome Announc.">
        <title>Draft Genome Sequence of a Benzothiophene-Desulfurizing Bacterium, Gordona terrae Strain C-6.</title>
        <authorList>
            <person name="Wang W."/>
            <person name="Ma T."/>
            <person name="Ren Y."/>
            <person name="Li G."/>
        </authorList>
    </citation>
    <scope>NUCLEOTIDE SEQUENCE [LARGE SCALE GENOMIC DNA]</scope>
    <source>
        <strain evidence="3 4">C-6</strain>
    </source>
</reference>
<dbReference type="GO" id="GO:0003677">
    <property type="term" value="F:DNA binding"/>
    <property type="evidence" value="ECO:0007669"/>
    <property type="project" value="InterPro"/>
</dbReference>
<dbReference type="EMBL" id="AQPW01000004">
    <property type="protein sequence ID" value="EON33731.1"/>
    <property type="molecule type" value="Genomic_DNA"/>
</dbReference>
<evidence type="ECO:0000313" key="4">
    <source>
        <dbReference type="Proteomes" id="UP000013569"/>
    </source>
</evidence>
<comment type="caution">
    <text evidence="3">The sequence shown here is derived from an EMBL/GenBank/DDBJ whole genome shotgun (WGS) entry which is preliminary data.</text>
</comment>
<dbReference type="SMART" id="SM00857">
    <property type="entry name" value="Resolvase"/>
    <property type="match status" value="1"/>
</dbReference>